<comment type="function">
    <text evidence="3">Acts as a calcium sensor. CBL proteins interact with CIPK serine-threonine protein kinases. Binding of a CBL protein to the regulatory NAF domain of a CIPK protein lead to the activation of the kinase in a calcium-dependent manner.</text>
</comment>
<dbReference type="AlphaFoldDB" id="A0A251UVS1"/>
<dbReference type="EMBL" id="CM007893">
    <property type="protein sequence ID" value="OTG27477.1"/>
    <property type="molecule type" value="Genomic_DNA"/>
</dbReference>
<feature type="domain" description="EF-hand" evidence="4">
    <location>
        <begin position="64"/>
        <end position="99"/>
    </location>
</feature>
<dbReference type="CDD" id="cd00051">
    <property type="entry name" value="EFh"/>
    <property type="match status" value="1"/>
</dbReference>
<keyword evidence="3" id="KW-0479">Metal-binding</keyword>
<name>A0A251UVS1_HELAN</name>
<dbReference type="InParanoid" id="A0A251UVS1"/>
<keyword evidence="3" id="KW-0472">Membrane</keyword>
<dbReference type="GO" id="GO:0005509">
    <property type="term" value="F:calcium ion binding"/>
    <property type="evidence" value="ECO:0007669"/>
    <property type="project" value="UniProtKB-UniRule"/>
</dbReference>
<reference evidence="5" key="3">
    <citation type="submission" date="2020-06" db="EMBL/GenBank/DDBJ databases">
        <title>Helianthus annuus Genome sequencing and assembly Release 2.</title>
        <authorList>
            <person name="Gouzy J."/>
            <person name="Langlade N."/>
            <person name="Munos S."/>
        </authorList>
    </citation>
    <scope>NUCLEOTIDE SEQUENCE</scope>
    <source>
        <tissue evidence="5">Leaves</tissue>
    </source>
</reference>
<dbReference type="EMBL" id="MNCJ02000329">
    <property type="protein sequence ID" value="KAF5771444.1"/>
    <property type="molecule type" value="Genomic_DNA"/>
</dbReference>
<reference evidence="6" key="2">
    <citation type="submission" date="2017-02" db="EMBL/GenBank/DDBJ databases">
        <title>Sunflower complete genome.</title>
        <authorList>
            <person name="Langlade N."/>
            <person name="Munos S."/>
        </authorList>
    </citation>
    <scope>NUCLEOTIDE SEQUENCE [LARGE SCALE GENOMIC DNA]</scope>
    <source>
        <tissue evidence="6">Leaves</tissue>
    </source>
</reference>
<evidence type="ECO:0000313" key="7">
    <source>
        <dbReference type="Proteomes" id="UP000215914"/>
    </source>
</evidence>
<dbReference type="PROSITE" id="PS50222">
    <property type="entry name" value="EF_HAND_2"/>
    <property type="match status" value="3"/>
</dbReference>
<evidence type="ECO:0000313" key="5">
    <source>
        <dbReference type="EMBL" id="KAF5771444.1"/>
    </source>
</evidence>
<protein>
    <recommendedName>
        <fullName evidence="3">Calcineurin B-like protein</fullName>
    </recommendedName>
</protein>
<dbReference type="InterPro" id="IPR011992">
    <property type="entry name" value="EF-hand-dom_pair"/>
</dbReference>
<dbReference type="PANTHER" id="PTHR23056">
    <property type="entry name" value="CALCINEURIN B"/>
    <property type="match status" value="1"/>
</dbReference>
<dbReference type="FunFam" id="1.10.238.10:FF:000073">
    <property type="entry name" value="calcineurin B-like protein 3"/>
    <property type="match status" value="1"/>
</dbReference>
<dbReference type="Proteomes" id="UP000215914">
    <property type="component" value="Chromosome 4"/>
</dbReference>
<comment type="subunit">
    <text evidence="3">Homodimer. Interacts with CIPK.</text>
</comment>
<dbReference type="Pfam" id="PF13499">
    <property type="entry name" value="EF-hand_7"/>
    <property type="match status" value="1"/>
</dbReference>
<dbReference type="Gramene" id="mRNA:HanXRQr2_Chr14g0670661">
    <property type="protein sequence ID" value="mRNA:HanXRQr2_Chr14g0670661"/>
    <property type="gene ID" value="HanXRQr2_Chr14g0670661"/>
</dbReference>
<dbReference type="SMART" id="SM00054">
    <property type="entry name" value="EFh"/>
    <property type="match status" value="4"/>
</dbReference>
<dbReference type="PANTHER" id="PTHR23056:SF110">
    <property type="entry name" value="CALMODULIN"/>
    <property type="match status" value="1"/>
</dbReference>
<comment type="subcellular location">
    <subcellularLocation>
        <location evidence="3">Membrane</location>
    </subcellularLocation>
</comment>
<keyword evidence="1 3" id="KW-0677">Repeat</keyword>
<comment type="similarity">
    <text evidence="2 3">Belongs to the calcineurin regulatory subunit family.</text>
</comment>
<feature type="domain" description="EF-hand" evidence="4">
    <location>
        <begin position="101"/>
        <end position="136"/>
    </location>
</feature>
<dbReference type="InterPro" id="IPR002048">
    <property type="entry name" value="EF_hand_dom"/>
</dbReference>
<gene>
    <name evidence="6" type="ORF">HannXRQ_Chr04g0100511</name>
    <name evidence="5" type="ORF">HanXRQr2_Chr14g0670661</name>
</gene>
<dbReference type="PRINTS" id="PR00450">
    <property type="entry name" value="RECOVERIN"/>
</dbReference>
<keyword evidence="3" id="KW-0106">Calcium</keyword>
<evidence type="ECO:0000256" key="1">
    <source>
        <dbReference type="ARBA" id="ARBA00022737"/>
    </source>
</evidence>
<sequence length="203" mass="23631">MGCICSTSVSWPHTLDPTLLAEQTPFTVREVEALYELFSKLSRNKDGLIHKEDLQLALFNNRNKQNFFADRIFHVFDLKRDGVIEFEEFVRSLGVFHPNALVDDKITFTFRLYDLRHTGFIEREGLKEMVIAVLHESELVLSEDMIEVIVNTTFNDTDTKGDGIIDEEEWKHFVQKNPSLIKNMTLPYLTDMTLRFPSFAHED</sequence>
<dbReference type="GO" id="GO:0019900">
    <property type="term" value="F:kinase binding"/>
    <property type="evidence" value="ECO:0007669"/>
    <property type="project" value="UniProtKB-UniRule"/>
</dbReference>
<evidence type="ECO:0000313" key="6">
    <source>
        <dbReference type="EMBL" id="OTG27477.1"/>
    </source>
</evidence>
<feature type="domain" description="EF-hand" evidence="4">
    <location>
        <begin position="145"/>
        <end position="180"/>
    </location>
</feature>
<proteinExistence type="inferred from homology"/>
<accession>A0A251UVS1</accession>
<dbReference type="GO" id="GO:0016020">
    <property type="term" value="C:membrane"/>
    <property type="evidence" value="ECO:0007669"/>
    <property type="project" value="UniProtKB-SubCell"/>
</dbReference>
<organism evidence="6 7">
    <name type="scientific">Helianthus annuus</name>
    <name type="common">Common sunflower</name>
    <dbReference type="NCBI Taxonomy" id="4232"/>
    <lineage>
        <taxon>Eukaryota</taxon>
        <taxon>Viridiplantae</taxon>
        <taxon>Streptophyta</taxon>
        <taxon>Embryophyta</taxon>
        <taxon>Tracheophyta</taxon>
        <taxon>Spermatophyta</taxon>
        <taxon>Magnoliopsida</taxon>
        <taxon>eudicotyledons</taxon>
        <taxon>Gunneridae</taxon>
        <taxon>Pentapetalae</taxon>
        <taxon>asterids</taxon>
        <taxon>campanulids</taxon>
        <taxon>Asterales</taxon>
        <taxon>Asteraceae</taxon>
        <taxon>Asteroideae</taxon>
        <taxon>Heliantheae alliance</taxon>
        <taxon>Heliantheae</taxon>
        <taxon>Helianthus</taxon>
    </lineage>
</organism>
<keyword evidence="7" id="KW-1185">Reference proteome</keyword>
<evidence type="ECO:0000256" key="3">
    <source>
        <dbReference type="RuleBase" id="RU369080"/>
    </source>
</evidence>
<reference evidence="5 7" key="1">
    <citation type="journal article" date="2017" name="Nature">
        <title>The sunflower genome provides insights into oil metabolism, flowering and Asterid evolution.</title>
        <authorList>
            <person name="Badouin H."/>
            <person name="Gouzy J."/>
            <person name="Grassa C.J."/>
            <person name="Murat F."/>
            <person name="Staton S.E."/>
            <person name="Cottret L."/>
            <person name="Lelandais-Briere C."/>
            <person name="Owens G.L."/>
            <person name="Carrere S."/>
            <person name="Mayjonade B."/>
            <person name="Legrand L."/>
            <person name="Gill N."/>
            <person name="Kane N.C."/>
            <person name="Bowers J.E."/>
            <person name="Hubner S."/>
            <person name="Bellec A."/>
            <person name="Berard A."/>
            <person name="Berges H."/>
            <person name="Blanchet N."/>
            <person name="Boniface M.C."/>
            <person name="Brunel D."/>
            <person name="Catrice O."/>
            <person name="Chaidir N."/>
            <person name="Claudel C."/>
            <person name="Donnadieu C."/>
            <person name="Faraut T."/>
            <person name="Fievet G."/>
            <person name="Helmstetter N."/>
            <person name="King M."/>
            <person name="Knapp S.J."/>
            <person name="Lai Z."/>
            <person name="Le Paslier M.C."/>
            <person name="Lippi Y."/>
            <person name="Lorenzon L."/>
            <person name="Mandel J.R."/>
            <person name="Marage G."/>
            <person name="Marchand G."/>
            <person name="Marquand E."/>
            <person name="Bret-Mestries E."/>
            <person name="Morien E."/>
            <person name="Nambeesan S."/>
            <person name="Nguyen T."/>
            <person name="Pegot-Espagnet P."/>
            <person name="Pouilly N."/>
            <person name="Raftis F."/>
            <person name="Sallet E."/>
            <person name="Schiex T."/>
            <person name="Thomas J."/>
            <person name="Vandecasteele C."/>
            <person name="Vares D."/>
            <person name="Vear F."/>
            <person name="Vautrin S."/>
            <person name="Crespi M."/>
            <person name="Mangin B."/>
            <person name="Burke J.M."/>
            <person name="Salse J."/>
            <person name="Munos S."/>
            <person name="Vincourt P."/>
            <person name="Rieseberg L.H."/>
            <person name="Langlade N.B."/>
        </authorList>
    </citation>
    <scope>NUCLEOTIDE SEQUENCE [LARGE SCALE GENOMIC DNA]</scope>
    <source>
        <strain evidence="7">cv. SF193</strain>
        <tissue evidence="5">Leaves</tissue>
    </source>
</reference>
<dbReference type="Gene3D" id="1.10.238.10">
    <property type="entry name" value="EF-hand"/>
    <property type="match status" value="1"/>
</dbReference>
<evidence type="ECO:0000256" key="2">
    <source>
        <dbReference type="ARBA" id="ARBA00023774"/>
    </source>
</evidence>
<dbReference type="SUPFAM" id="SSF47473">
    <property type="entry name" value="EF-hand"/>
    <property type="match status" value="1"/>
</dbReference>
<dbReference type="Pfam" id="PF13202">
    <property type="entry name" value="EF-hand_5"/>
    <property type="match status" value="1"/>
</dbReference>
<dbReference type="STRING" id="4232.A0A251UVS1"/>
<dbReference type="InterPro" id="IPR045198">
    <property type="entry name" value="CNBL1-10"/>
</dbReference>
<dbReference type="GO" id="GO:0019722">
    <property type="term" value="P:calcium-mediated signaling"/>
    <property type="evidence" value="ECO:0007669"/>
    <property type="project" value="UniProtKB-UniRule"/>
</dbReference>
<evidence type="ECO:0000259" key="4">
    <source>
        <dbReference type="PROSITE" id="PS50222"/>
    </source>
</evidence>